<evidence type="ECO:0000256" key="1">
    <source>
        <dbReference type="ARBA" id="ARBA00023268"/>
    </source>
</evidence>
<dbReference type="GO" id="GO:0003824">
    <property type="term" value="F:catalytic activity"/>
    <property type="evidence" value="ECO:0007669"/>
    <property type="project" value="UniProtKB-KW"/>
</dbReference>
<reference evidence="3" key="1">
    <citation type="submission" date="2017-05" db="UniProtKB">
        <authorList>
            <consortium name="EnsemblMetazoa"/>
        </authorList>
    </citation>
    <scope>IDENTIFICATION</scope>
</reference>
<dbReference type="Gene3D" id="3.30.70.270">
    <property type="match status" value="1"/>
</dbReference>
<dbReference type="InParanoid" id="A0A1X7UPQ5"/>
<evidence type="ECO:0000313" key="3">
    <source>
        <dbReference type="EnsemblMetazoa" id="Aqu2.1.29743_001"/>
    </source>
</evidence>
<dbReference type="InterPro" id="IPR043128">
    <property type="entry name" value="Rev_trsase/Diguanyl_cyclase"/>
</dbReference>
<sequence>MTEVLYLGYKIGKGQVRPEDSKTKAVMDYPRPRTKTDIRAFLAWSDITQNSPQFSSVTAPLSDLTKKKVTTFHWTTECERAFQQVKRLLCEAPVLITPDLSKEIIVQTDASNQGVGAVLSQVGEDGEDHRLIFISRKLLPREEKYAIVEKECLAVVWAIQVLSVFLYRKEFVLQTDHHALYWLDRMHSKNA</sequence>
<protein>
    <recommendedName>
        <fullName evidence="2">Reverse transcriptase/retrotransposon-derived protein RNase H-like domain-containing protein</fullName>
    </recommendedName>
</protein>
<dbReference type="STRING" id="400682.A0A1X7UPQ5"/>
<keyword evidence="1" id="KW-0511">Multifunctional enzyme</keyword>
<dbReference type="InterPro" id="IPR050951">
    <property type="entry name" value="Retrovirus_Pol_polyprotein"/>
</dbReference>
<proteinExistence type="predicted"/>
<dbReference type="PANTHER" id="PTHR37984:SF5">
    <property type="entry name" value="PROTEIN NYNRIN-LIKE"/>
    <property type="match status" value="1"/>
</dbReference>
<accession>A0A1X7UPQ5</accession>
<dbReference type="InterPro" id="IPR041577">
    <property type="entry name" value="RT_RNaseH_2"/>
</dbReference>
<dbReference type="Pfam" id="PF17919">
    <property type="entry name" value="RT_RNaseH_2"/>
    <property type="match status" value="1"/>
</dbReference>
<dbReference type="InterPro" id="IPR043502">
    <property type="entry name" value="DNA/RNA_pol_sf"/>
</dbReference>
<organism evidence="3">
    <name type="scientific">Amphimedon queenslandica</name>
    <name type="common">Sponge</name>
    <dbReference type="NCBI Taxonomy" id="400682"/>
    <lineage>
        <taxon>Eukaryota</taxon>
        <taxon>Metazoa</taxon>
        <taxon>Porifera</taxon>
        <taxon>Demospongiae</taxon>
        <taxon>Heteroscleromorpha</taxon>
        <taxon>Haplosclerida</taxon>
        <taxon>Niphatidae</taxon>
        <taxon>Amphimedon</taxon>
    </lineage>
</organism>
<dbReference type="CDD" id="cd09274">
    <property type="entry name" value="RNase_HI_RT_Ty3"/>
    <property type="match status" value="1"/>
</dbReference>
<dbReference type="OMA" id="RMHSKNA"/>
<dbReference type="eggNOG" id="KOG0017">
    <property type="taxonomic scope" value="Eukaryota"/>
</dbReference>
<feature type="domain" description="Reverse transcriptase/retrotransposon-derived protein RNase H-like" evidence="2">
    <location>
        <begin position="74"/>
        <end position="172"/>
    </location>
</feature>
<dbReference type="PANTHER" id="PTHR37984">
    <property type="entry name" value="PROTEIN CBG26694"/>
    <property type="match status" value="1"/>
</dbReference>
<dbReference type="SUPFAM" id="SSF56672">
    <property type="entry name" value="DNA/RNA polymerases"/>
    <property type="match status" value="1"/>
</dbReference>
<dbReference type="EnsemblMetazoa" id="Aqu2.1.29743_001">
    <property type="protein sequence ID" value="Aqu2.1.29743_001"/>
    <property type="gene ID" value="Aqu2.1.29743"/>
</dbReference>
<dbReference type="AlphaFoldDB" id="A0A1X7UPQ5"/>
<name>A0A1X7UPQ5_AMPQE</name>
<dbReference type="FunFam" id="3.10.20.370:FF:000001">
    <property type="entry name" value="Retrovirus-related Pol polyprotein from transposon 17.6-like protein"/>
    <property type="match status" value="1"/>
</dbReference>
<dbReference type="FunFam" id="3.30.70.270:FF:000020">
    <property type="entry name" value="Transposon Tf2-6 polyprotein-like Protein"/>
    <property type="match status" value="1"/>
</dbReference>
<evidence type="ECO:0000259" key="2">
    <source>
        <dbReference type="Pfam" id="PF17919"/>
    </source>
</evidence>